<evidence type="ECO:0000259" key="5">
    <source>
        <dbReference type="Pfam" id="PF01526"/>
    </source>
</evidence>
<evidence type="ECO:0000256" key="1">
    <source>
        <dbReference type="ARBA" id="ARBA00009402"/>
    </source>
</evidence>
<dbReference type="NCBIfam" id="NF033527">
    <property type="entry name" value="transpos_Tn3"/>
    <property type="match status" value="1"/>
</dbReference>
<dbReference type="EMBL" id="FQYR01000003">
    <property type="protein sequence ID" value="SHJ31671.1"/>
    <property type="molecule type" value="Genomic_DNA"/>
</dbReference>
<comment type="similarity">
    <text evidence="1">Belongs to the transposase 7 family.</text>
</comment>
<sequence>MENLNIPKPQRLKILGDDEIDALFGLPRFTERQRVKFFSVSIRERTVLEELGTIQSKICFLLQLGYFKDRQMFFTFEPEDVHEDIEYILATYFPKYHPSSFNVSRNTRARQQRLILELCSYNPCDLGMLEDKARKAARICGKPIFVFREIIQAMTDQRTVFPAYSSLQNIVGKALNHEQDRMKDLIRKHLVPSDVQALDQLIHPDSGSYEITQLKREPKDFSASEIKREVERGKQILQLYRRSKIILPVLGLSNESIKYFSSLVTYYSVFRLRRFDPGVVHVYLLCFIHHRYQRHHDNLLASLIHSVRKFSDRAKESARQRVYEHRVEKNGHLRKAGQILRLFIDDEISGTDSFDQVRAKAFSILDRDDIEAVASHITTQASFDETAFQWDCLESMAAQFKRHLRPIVRALDFNGAPAQSQLIRSLQFLQEAVSKGRSLASFPESKIPAGVIGSSLKRYLYDPSPDPESRNQLNPNRYEFLVYRLLRDRLEAGDLFCRDSVRFRSFEDDLVDAEQWKTNRDRLIESAGLPLLKQPIHEHLASLEEELESLLERVNKRVESGDNKHFKIKKRGSQTRWSLPYPGGSEESRASLFDTVSQVDISRVLDFANRQCQWMEPLEHVLHRYVKREADTRVITACILAWGTNMGLGTMGQISDIGYHALMAGSDNFIRLETLREANDRITNATSKMPLFRSYDINDSIHSSSDGQKFETGINTINARHSPKYFGLKKGVVSYTLVANHIPLNARIIGANEHESHYVFDILFNNSSQVQPDLHSTDTHGTNEVNFALLHLFGYQFAPRYRDVFEKVSTSLYGFKHPNRYQGLIKPVRKINKKTIIESWDSAQRILVSLALKTTTQNIIVGKLNAYPRRNKTRQALWEYDNIIKSLYLLRYIDSSPLRRNVQKALNRGESYHQLRRAVSYANFGKLRFKTEYEQQVWGECSRLITNCIIYYNTTILSRLLDHAQDDGNKEWAGRIVRASPVAWQHINFFGRYEFGKPDQPIDMVETVQQLARTLKK</sequence>
<dbReference type="InterPro" id="IPR002513">
    <property type="entry name" value="Tn3_Tnp_DDE_dom"/>
</dbReference>
<dbReference type="RefSeq" id="WP_143183338.1">
    <property type="nucleotide sequence ID" value="NZ_FQYR01000003.1"/>
</dbReference>
<proteinExistence type="inferred from homology"/>
<name>A0A1M6IB54_9BACT</name>
<dbReference type="InParanoid" id="A0A1M6IB54"/>
<keyword evidence="8" id="KW-1185">Reference proteome</keyword>
<feature type="domain" description="DUF4158" evidence="6">
    <location>
        <begin position="14"/>
        <end position="174"/>
    </location>
</feature>
<organism evidence="7 8">
    <name type="scientific">Rubritalea squalenifaciens DSM 18772</name>
    <dbReference type="NCBI Taxonomy" id="1123071"/>
    <lineage>
        <taxon>Bacteria</taxon>
        <taxon>Pseudomonadati</taxon>
        <taxon>Verrucomicrobiota</taxon>
        <taxon>Verrucomicrobiia</taxon>
        <taxon>Verrucomicrobiales</taxon>
        <taxon>Rubritaleaceae</taxon>
        <taxon>Rubritalea</taxon>
    </lineage>
</organism>
<dbReference type="Pfam" id="PF13700">
    <property type="entry name" value="DUF4158"/>
    <property type="match status" value="1"/>
</dbReference>
<dbReference type="InterPro" id="IPR047653">
    <property type="entry name" value="Tn3-like_transpos"/>
</dbReference>
<dbReference type="AlphaFoldDB" id="A0A1M6IB54"/>
<dbReference type="GO" id="GO:0006313">
    <property type="term" value="P:DNA transposition"/>
    <property type="evidence" value="ECO:0007669"/>
    <property type="project" value="InterPro"/>
</dbReference>
<dbReference type="Pfam" id="PF01526">
    <property type="entry name" value="DDE_Tnp_Tn3"/>
    <property type="match status" value="1"/>
</dbReference>
<accession>A0A1M6IB54</accession>
<dbReference type="STRING" id="1123071.SAMN02745181_1744"/>
<evidence type="ECO:0000259" key="6">
    <source>
        <dbReference type="Pfam" id="PF13700"/>
    </source>
</evidence>
<dbReference type="InterPro" id="IPR025296">
    <property type="entry name" value="DUF4158"/>
</dbReference>
<keyword evidence="2" id="KW-0815">Transposition</keyword>
<reference evidence="7 8" key="1">
    <citation type="submission" date="2016-11" db="EMBL/GenBank/DDBJ databases">
        <authorList>
            <person name="Jaros S."/>
            <person name="Januszkiewicz K."/>
            <person name="Wedrychowicz H."/>
        </authorList>
    </citation>
    <scope>NUCLEOTIDE SEQUENCE [LARGE SCALE GENOMIC DNA]</scope>
    <source>
        <strain evidence="7 8">DSM 18772</strain>
    </source>
</reference>
<dbReference type="GO" id="GO:0004803">
    <property type="term" value="F:transposase activity"/>
    <property type="evidence" value="ECO:0007669"/>
    <property type="project" value="InterPro"/>
</dbReference>
<keyword evidence="4" id="KW-0233">DNA recombination</keyword>
<evidence type="ECO:0000256" key="3">
    <source>
        <dbReference type="ARBA" id="ARBA00023125"/>
    </source>
</evidence>
<dbReference type="Proteomes" id="UP000184510">
    <property type="component" value="Unassembled WGS sequence"/>
</dbReference>
<evidence type="ECO:0000313" key="8">
    <source>
        <dbReference type="Proteomes" id="UP000184510"/>
    </source>
</evidence>
<keyword evidence="3" id="KW-0238">DNA-binding</keyword>
<feature type="domain" description="Tn3 transposase DDE" evidence="5">
    <location>
        <begin position="605"/>
        <end position="993"/>
    </location>
</feature>
<evidence type="ECO:0000256" key="2">
    <source>
        <dbReference type="ARBA" id="ARBA00022578"/>
    </source>
</evidence>
<protein>
    <submittedName>
        <fullName evidence="7">Transposase and inactivated derivatives, TnpA family</fullName>
    </submittedName>
</protein>
<gene>
    <name evidence="7" type="ORF">SAMN02745181_1744</name>
</gene>
<evidence type="ECO:0000313" key="7">
    <source>
        <dbReference type="EMBL" id="SHJ31671.1"/>
    </source>
</evidence>
<dbReference type="GO" id="GO:0003677">
    <property type="term" value="F:DNA binding"/>
    <property type="evidence" value="ECO:0007669"/>
    <property type="project" value="UniProtKB-KW"/>
</dbReference>
<dbReference type="OrthoDB" id="51846at2"/>
<evidence type="ECO:0000256" key="4">
    <source>
        <dbReference type="ARBA" id="ARBA00023172"/>
    </source>
</evidence>